<dbReference type="AlphaFoldDB" id="A0A0A8E389"/>
<sequence>MDNNDKARDLNRDPISGTPGSHPVGVGIGGTAGGVAAGALAGTVFGPLGTLIGAAVGVVAGAAAGKGVAERIDPTGEDAYWREEYRNRDYAKADYDYDRDYAAAYGLGLQAREQYPSRTWDEHERELSHDWGTRRGDSRLEWDEARLAARDSWERADATYRTYEDSDRYYADRFDTVDYRETDSSYDDYRPAYRYGVQARSRYRDRVWDDRLDTDLESGWERAKDRSRLSWAQAKAAVREAFDSDRYDRPGRGNPPDPRV</sequence>
<dbReference type="GeneID" id="93881101"/>
<comment type="caution">
    <text evidence="2">The sequence shown here is derived from an EMBL/GenBank/DDBJ whole genome shotgun (WGS) entry which is preliminary data.</text>
</comment>
<proteinExistence type="predicted"/>
<gene>
    <name evidence="2" type="ORF">XsacCFBP4641_17140</name>
</gene>
<feature type="compositionally biased region" description="Basic and acidic residues" evidence="1">
    <location>
        <begin position="1"/>
        <end position="12"/>
    </location>
</feature>
<dbReference type="HOGENOM" id="CLU_1019235_0_0_6"/>
<feature type="region of interest" description="Disordered" evidence="1">
    <location>
        <begin position="1"/>
        <end position="27"/>
    </location>
</feature>
<dbReference type="EMBL" id="MDEK01000017">
    <property type="protein sequence ID" value="PPU80785.1"/>
    <property type="molecule type" value="Genomic_DNA"/>
</dbReference>
<protein>
    <submittedName>
        <fullName evidence="2">Uncharacterized protein</fullName>
    </submittedName>
</protein>
<dbReference type="RefSeq" id="WP_010340940.1">
    <property type="nucleotide sequence ID" value="NZ_CP010409.1"/>
</dbReference>
<dbReference type="Proteomes" id="UP000247346">
    <property type="component" value="Unassembled WGS sequence"/>
</dbReference>
<evidence type="ECO:0000313" key="2">
    <source>
        <dbReference type="EMBL" id="PPU80785.1"/>
    </source>
</evidence>
<evidence type="ECO:0000256" key="1">
    <source>
        <dbReference type="SAM" id="MobiDB-lite"/>
    </source>
</evidence>
<organism evidence="2 3">
    <name type="scientific">Xanthomonas sacchari</name>
    <dbReference type="NCBI Taxonomy" id="56458"/>
    <lineage>
        <taxon>Bacteria</taxon>
        <taxon>Pseudomonadati</taxon>
        <taxon>Pseudomonadota</taxon>
        <taxon>Gammaproteobacteria</taxon>
        <taxon>Lysobacterales</taxon>
        <taxon>Lysobacteraceae</taxon>
        <taxon>Xanthomonas</taxon>
    </lineage>
</organism>
<name>A0A0A8E389_9XANT</name>
<reference evidence="2 3" key="1">
    <citation type="submission" date="2016-08" db="EMBL/GenBank/DDBJ databases">
        <authorList>
            <person name="Seilhamer J.J."/>
        </authorList>
    </citation>
    <scope>NUCLEOTIDE SEQUENCE [LARGE SCALE GENOMIC DNA]</scope>
    <source>
        <strain evidence="2 3">CFBP4641</strain>
    </source>
</reference>
<dbReference type="STRING" id="56458.SB85_13575"/>
<evidence type="ECO:0000313" key="3">
    <source>
        <dbReference type="Proteomes" id="UP000247346"/>
    </source>
</evidence>
<dbReference type="OrthoDB" id="5966759at2"/>
<dbReference type="KEGG" id="xsa:SB85_13575"/>
<accession>A0A0A8E389</accession>